<dbReference type="Pfam" id="PF09808">
    <property type="entry name" value="SNAPC1"/>
    <property type="match status" value="1"/>
</dbReference>
<gene>
    <name evidence="2" type="ORF">NTJ_09768</name>
</gene>
<feature type="compositionally biased region" description="Basic residues" evidence="1">
    <location>
        <begin position="250"/>
        <end position="264"/>
    </location>
</feature>
<proteinExistence type="predicted"/>
<evidence type="ECO:0000313" key="2">
    <source>
        <dbReference type="EMBL" id="BES96954.1"/>
    </source>
</evidence>
<evidence type="ECO:0000313" key="3">
    <source>
        <dbReference type="Proteomes" id="UP001307889"/>
    </source>
</evidence>
<dbReference type="EMBL" id="AP028915">
    <property type="protein sequence ID" value="BES96954.1"/>
    <property type="molecule type" value="Genomic_DNA"/>
</dbReference>
<name>A0ABN7AXP7_9HEMI</name>
<feature type="region of interest" description="Disordered" evidence="1">
    <location>
        <begin position="242"/>
        <end position="304"/>
    </location>
</feature>
<dbReference type="InterPro" id="IPR019188">
    <property type="entry name" value="SNAPC1"/>
</dbReference>
<accession>A0ABN7AXP7</accession>
<reference evidence="2 3" key="1">
    <citation type="submission" date="2023-09" db="EMBL/GenBank/DDBJ databases">
        <title>Nesidiocoris tenuis whole genome shotgun sequence.</title>
        <authorList>
            <person name="Shibata T."/>
            <person name="Shimoda M."/>
            <person name="Kobayashi T."/>
            <person name="Uehara T."/>
        </authorList>
    </citation>
    <scope>NUCLEOTIDE SEQUENCE [LARGE SCALE GENOMIC DNA]</scope>
    <source>
        <strain evidence="2 3">Japan</strain>
    </source>
</reference>
<evidence type="ECO:0008006" key="4">
    <source>
        <dbReference type="Google" id="ProtNLM"/>
    </source>
</evidence>
<dbReference type="PANTHER" id="PTHR15131">
    <property type="entry name" value="SMALL NUCLEAR RNA ACTIVATING COMPLEX, POLYPEPTIDE 1"/>
    <property type="match status" value="1"/>
</dbReference>
<keyword evidence="3" id="KW-1185">Reference proteome</keyword>
<dbReference type="PANTHER" id="PTHR15131:SF3">
    <property type="entry name" value="SNRNA-ACTIVATING PROTEIN COMPLEX SUBUNIT 1"/>
    <property type="match status" value="1"/>
</dbReference>
<organism evidence="2 3">
    <name type="scientific">Nesidiocoris tenuis</name>
    <dbReference type="NCBI Taxonomy" id="355587"/>
    <lineage>
        <taxon>Eukaryota</taxon>
        <taxon>Metazoa</taxon>
        <taxon>Ecdysozoa</taxon>
        <taxon>Arthropoda</taxon>
        <taxon>Hexapoda</taxon>
        <taxon>Insecta</taxon>
        <taxon>Pterygota</taxon>
        <taxon>Neoptera</taxon>
        <taxon>Paraneoptera</taxon>
        <taxon>Hemiptera</taxon>
        <taxon>Heteroptera</taxon>
        <taxon>Panheteroptera</taxon>
        <taxon>Cimicomorpha</taxon>
        <taxon>Miridae</taxon>
        <taxon>Dicyphina</taxon>
        <taxon>Nesidiocoris</taxon>
    </lineage>
</organism>
<dbReference type="Proteomes" id="UP001307889">
    <property type="component" value="Chromosome 7"/>
</dbReference>
<sequence length="304" mass="35343">MELLKPNPIMDGVEDDLSAFMYKVMRSGVTEFADFVAQWNEHFFCYIYSKRNRIREMQYFTREILILAKKYCLNERPRLEKVMGVFLLYSLYYTQPLINPTRIRIERNEFEGLLTFIEGESKEVRYCFFKLLLDHAFEYVYDDKLYSLERVREREVHIRQRQAKVMRAKASNKVQWDQLCKSVDFDQHKWLATETTYNQLKSSINETLGTAANFEMTEFLKPLMTISTASISDDVDIAEQEGTEAAKTKSPSKKTTGRKTRRRAACTVLFEGSSSSEEEAMGGSGSMPQLRLDELQNDASDGDS</sequence>
<protein>
    <recommendedName>
        <fullName evidence="4">Small nuclear RNA activating complex polypeptide 1</fullName>
    </recommendedName>
</protein>
<evidence type="ECO:0000256" key="1">
    <source>
        <dbReference type="SAM" id="MobiDB-lite"/>
    </source>
</evidence>